<name>A0A2Z3JD30_9DEIO</name>
<proteinExistence type="predicted"/>
<sequence length="317" mass="34832">MRPLALTALLTALTACAPLSSPLMNPCTPQEIEANPYLGFDLVSPQGWIYQSYTFTPPPIFSEGDLAFALELRSVLANHGTELIVVPVPNKPAVAAAEAAFDPAAVRAKYLREVAGLRGRYFTVVDVLTPALTHWTDPETGLNFYPRTDSHWTTSGAKLIAEQVGEVIRRSPQYASMPKIDYQLASQPTTRLGNLGAQLNKYCAAHFLPEPERAYTVSKPEQHLDLLAPLRTPVAVAGTSFSSVEEMHFADFIGAATRLEVVNYSESGGGKFLGLLNFLKSENFKDNPPSFLVWEFPNNYGPLQDDELQQLRAALHR</sequence>
<keyword evidence="10" id="KW-1185">Reference proteome</keyword>
<protein>
    <recommendedName>
        <fullName evidence="8">AlgX/AlgJ SGNH hydrolase-like domain-containing protein</fullName>
    </recommendedName>
</protein>
<dbReference type="GO" id="GO:0042121">
    <property type="term" value="P:alginic acid biosynthetic process"/>
    <property type="evidence" value="ECO:0007669"/>
    <property type="project" value="UniProtKB-UniPathway"/>
</dbReference>
<dbReference type="KEGG" id="dez:DKM44_06625"/>
<evidence type="ECO:0000256" key="1">
    <source>
        <dbReference type="ARBA" id="ARBA00004418"/>
    </source>
</evidence>
<evidence type="ECO:0000256" key="4">
    <source>
        <dbReference type="ARBA" id="ARBA00022729"/>
    </source>
</evidence>
<keyword evidence="3" id="KW-0808">Transferase</keyword>
<feature type="domain" description="AlgX/AlgJ SGNH hydrolase-like" evidence="8">
    <location>
        <begin position="46"/>
        <end position="297"/>
    </location>
</feature>
<dbReference type="UniPathway" id="UPA00286"/>
<dbReference type="Proteomes" id="UP000245368">
    <property type="component" value="Chromosome"/>
</dbReference>
<dbReference type="InterPro" id="IPR031811">
    <property type="entry name" value="ALGX/ALGJ_SGNH-like"/>
</dbReference>
<dbReference type="EMBL" id="CP029494">
    <property type="protein sequence ID" value="AWN22942.1"/>
    <property type="molecule type" value="Genomic_DNA"/>
</dbReference>
<evidence type="ECO:0000256" key="7">
    <source>
        <dbReference type="SAM" id="SignalP"/>
    </source>
</evidence>
<evidence type="ECO:0000313" key="9">
    <source>
        <dbReference type="EMBL" id="AWN22942.1"/>
    </source>
</evidence>
<feature type="signal peptide" evidence="7">
    <location>
        <begin position="1"/>
        <end position="17"/>
    </location>
</feature>
<evidence type="ECO:0000259" key="8">
    <source>
        <dbReference type="Pfam" id="PF16822"/>
    </source>
</evidence>
<dbReference type="GO" id="GO:0042597">
    <property type="term" value="C:periplasmic space"/>
    <property type="evidence" value="ECO:0007669"/>
    <property type="project" value="UniProtKB-SubCell"/>
</dbReference>
<keyword evidence="5" id="KW-0574">Periplasm</keyword>
<feature type="chain" id="PRO_5016251631" description="AlgX/AlgJ SGNH hydrolase-like domain-containing protein" evidence="7">
    <location>
        <begin position="18"/>
        <end position="317"/>
    </location>
</feature>
<dbReference type="AlphaFoldDB" id="A0A2Z3JD30"/>
<comment type="pathway">
    <text evidence="2">Glycan biosynthesis; alginate biosynthesis.</text>
</comment>
<reference evidence="9 10" key="1">
    <citation type="submission" date="2018-05" db="EMBL/GenBank/DDBJ databases">
        <title>Complete Genome Sequence of Deinococcus sp. strain 17bor-2.</title>
        <authorList>
            <person name="Srinivasan S."/>
        </authorList>
    </citation>
    <scope>NUCLEOTIDE SEQUENCE [LARGE SCALE GENOMIC DNA]</scope>
    <source>
        <strain evidence="9 10">17bor-2</strain>
    </source>
</reference>
<organism evidence="9 10">
    <name type="scientific">Deinococcus irradiatisoli</name>
    <dbReference type="NCBI Taxonomy" id="2202254"/>
    <lineage>
        <taxon>Bacteria</taxon>
        <taxon>Thermotogati</taxon>
        <taxon>Deinococcota</taxon>
        <taxon>Deinococci</taxon>
        <taxon>Deinococcales</taxon>
        <taxon>Deinococcaceae</taxon>
        <taxon>Deinococcus</taxon>
    </lineage>
</organism>
<dbReference type="Pfam" id="PF16822">
    <property type="entry name" value="ALGX"/>
    <property type="match status" value="1"/>
</dbReference>
<gene>
    <name evidence="9" type="ORF">DKM44_06625</name>
</gene>
<keyword evidence="4 7" id="KW-0732">Signal</keyword>
<dbReference type="GO" id="GO:0016740">
    <property type="term" value="F:transferase activity"/>
    <property type="evidence" value="ECO:0007669"/>
    <property type="project" value="UniProtKB-KW"/>
</dbReference>
<evidence type="ECO:0000256" key="6">
    <source>
        <dbReference type="ARBA" id="ARBA00022841"/>
    </source>
</evidence>
<dbReference type="PROSITE" id="PS51257">
    <property type="entry name" value="PROKAR_LIPOPROTEIN"/>
    <property type="match status" value="1"/>
</dbReference>
<dbReference type="OrthoDB" id="57068at2"/>
<keyword evidence="6" id="KW-0016">Alginate biosynthesis</keyword>
<evidence type="ECO:0000256" key="3">
    <source>
        <dbReference type="ARBA" id="ARBA00022679"/>
    </source>
</evidence>
<evidence type="ECO:0000313" key="10">
    <source>
        <dbReference type="Proteomes" id="UP000245368"/>
    </source>
</evidence>
<evidence type="ECO:0000256" key="2">
    <source>
        <dbReference type="ARBA" id="ARBA00005182"/>
    </source>
</evidence>
<comment type="subcellular location">
    <subcellularLocation>
        <location evidence="1">Periplasm</location>
    </subcellularLocation>
</comment>
<evidence type="ECO:0000256" key="5">
    <source>
        <dbReference type="ARBA" id="ARBA00022764"/>
    </source>
</evidence>
<accession>A0A2Z3JD30</accession>